<dbReference type="KEGG" id="mcob:NCTC10184_00407"/>
<accession>A0A449BAG5</accession>
<dbReference type="AlphaFoldDB" id="A0A449BAG5"/>
<reference evidence="2 3" key="1">
    <citation type="submission" date="2019-01" db="EMBL/GenBank/DDBJ databases">
        <authorList>
            <consortium name="Pathogen Informatics"/>
        </authorList>
    </citation>
    <scope>NUCLEOTIDE SEQUENCE [LARGE SCALE GENOMIC DNA]</scope>
    <source>
        <strain evidence="2 3">NCTC10184</strain>
    </source>
</reference>
<name>A0A449BAG5_9BACT</name>
<dbReference type="EMBL" id="LR215043">
    <property type="protein sequence ID" value="VEU78178.1"/>
    <property type="molecule type" value="Genomic_DNA"/>
</dbReference>
<protein>
    <submittedName>
        <fullName evidence="2">Uncharacterized protein</fullName>
    </submittedName>
</protein>
<evidence type="ECO:0000313" key="2">
    <source>
        <dbReference type="EMBL" id="VEU78178.1"/>
    </source>
</evidence>
<keyword evidence="3" id="KW-1185">Reference proteome</keyword>
<evidence type="ECO:0000256" key="1">
    <source>
        <dbReference type="SAM" id="MobiDB-lite"/>
    </source>
</evidence>
<sequence>MSIIGQWKDKMENGNKLNNSQANSIGIERERERERQ</sequence>
<proteinExistence type="predicted"/>
<feature type="region of interest" description="Disordered" evidence="1">
    <location>
        <begin position="1"/>
        <end position="36"/>
    </location>
</feature>
<feature type="compositionally biased region" description="Polar residues" evidence="1">
    <location>
        <begin position="15"/>
        <end position="24"/>
    </location>
</feature>
<gene>
    <name evidence="2" type="ORF">NCTC10184_00407</name>
</gene>
<evidence type="ECO:0000313" key="3">
    <source>
        <dbReference type="Proteomes" id="UP000290876"/>
    </source>
</evidence>
<feature type="compositionally biased region" description="Basic and acidic residues" evidence="1">
    <location>
        <begin position="27"/>
        <end position="36"/>
    </location>
</feature>
<organism evidence="2 3">
    <name type="scientific">Mycoplasmopsis columbinasalis</name>
    <dbReference type="NCBI Taxonomy" id="114880"/>
    <lineage>
        <taxon>Bacteria</taxon>
        <taxon>Bacillati</taxon>
        <taxon>Mycoplasmatota</taxon>
        <taxon>Mycoplasmoidales</taxon>
        <taxon>Metamycoplasmataceae</taxon>
        <taxon>Mycoplasmopsis</taxon>
    </lineage>
</organism>
<dbReference type="Proteomes" id="UP000290876">
    <property type="component" value="Chromosome"/>
</dbReference>